<evidence type="ECO:0000313" key="3">
    <source>
        <dbReference type="Proteomes" id="UP000735302"/>
    </source>
</evidence>
<name>A0AAV4DV60_9GAST</name>
<proteinExistence type="predicted"/>
<feature type="compositionally biased region" description="Acidic residues" evidence="1">
    <location>
        <begin position="27"/>
        <end position="51"/>
    </location>
</feature>
<evidence type="ECO:0000313" key="2">
    <source>
        <dbReference type="EMBL" id="GFO48040.1"/>
    </source>
</evidence>
<gene>
    <name evidence="2" type="ORF">PoB_007454500</name>
</gene>
<dbReference type="EMBL" id="BLXT01008368">
    <property type="protein sequence ID" value="GFO48040.1"/>
    <property type="molecule type" value="Genomic_DNA"/>
</dbReference>
<sequence>MIADGPSNGRILTRAKSRGQQTRLDEHDEDDKDDDDDNDQHDDVYDDDCNDDERSTKAALILTGVSLKEPYYE</sequence>
<accession>A0AAV4DV60</accession>
<reference evidence="2 3" key="1">
    <citation type="journal article" date="2021" name="Elife">
        <title>Chloroplast acquisition without the gene transfer in kleptoplastic sea slugs, Plakobranchus ocellatus.</title>
        <authorList>
            <person name="Maeda T."/>
            <person name="Takahashi S."/>
            <person name="Yoshida T."/>
            <person name="Shimamura S."/>
            <person name="Takaki Y."/>
            <person name="Nagai Y."/>
            <person name="Toyoda A."/>
            <person name="Suzuki Y."/>
            <person name="Arimoto A."/>
            <person name="Ishii H."/>
            <person name="Satoh N."/>
            <person name="Nishiyama T."/>
            <person name="Hasebe M."/>
            <person name="Maruyama T."/>
            <person name="Minagawa J."/>
            <person name="Obokata J."/>
            <person name="Shigenobu S."/>
        </authorList>
    </citation>
    <scope>NUCLEOTIDE SEQUENCE [LARGE SCALE GENOMIC DNA]</scope>
</reference>
<dbReference type="AlphaFoldDB" id="A0AAV4DV60"/>
<keyword evidence="3" id="KW-1185">Reference proteome</keyword>
<comment type="caution">
    <text evidence="2">The sequence shown here is derived from an EMBL/GenBank/DDBJ whole genome shotgun (WGS) entry which is preliminary data.</text>
</comment>
<feature type="region of interest" description="Disordered" evidence="1">
    <location>
        <begin position="1"/>
        <end position="54"/>
    </location>
</feature>
<protein>
    <submittedName>
        <fullName evidence="2">Uncharacterized protein</fullName>
    </submittedName>
</protein>
<dbReference type="Proteomes" id="UP000735302">
    <property type="component" value="Unassembled WGS sequence"/>
</dbReference>
<organism evidence="2 3">
    <name type="scientific">Plakobranchus ocellatus</name>
    <dbReference type="NCBI Taxonomy" id="259542"/>
    <lineage>
        <taxon>Eukaryota</taxon>
        <taxon>Metazoa</taxon>
        <taxon>Spiralia</taxon>
        <taxon>Lophotrochozoa</taxon>
        <taxon>Mollusca</taxon>
        <taxon>Gastropoda</taxon>
        <taxon>Heterobranchia</taxon>
        <taxon>Euthyneura</taxon>
        <taxon>Panpulmonata</taxon>
        <taxon>Sacoglossa</taxon>
        <taxon>Placobranchoidea</taxon>
        <taxon>Plakobranchidae</taxon>
        <taxon>Plakobranchus</taxon>
    </lineage>
</organism>
<evidence type="ECO:0000256" key="1">
    <source>
        <dbReference type="SAM" id="MobiDB-lite"/>
    </source>
</evidence>